<reference evidence="1" key="1">
    <citation type="journal article" date="2021" name="Proc. Natl. Acad. Sci. U.S.A.">
        <title>A Catalog of Tens of Thousands of Viruses from Human Metagenomes Reveals Hidden Associations with Chronic Diseases.</title>
        <authorList>
            <person name="Tisza M.J."/>
            <person name="Buck C.B."/>
        </authorList>
    </citation>
    <scope>NUCLEOTIDE SEQUENCE</scope>
    <source>
        <strain evidence="1">CtBoB21</strain>
    </source>
</reference>
<accession>A0A8S5R6H5</accession>
<evidence type="ECO:0000313" key="1">
    <source>
        <dbReference type="EMBL" id="DAE26689.1"/>
    </source>
</evidence>
<sequence length="48" mass="5232">MEEEVITSKKQRFATYYCSGPANLTIASAMKVTASVSTEAVTFKLKLS</sequence>
<organism evidence="1">
    <name type="scientific">Myoviridae sp. ctBoB21</name>
    <dbReference type="NCBI Taxonomy" id="2827287"/>
    <lineage>
        <taxon>Viruses</taxon>
        <taxon>Duplodnaviria</taxon>
        <taxon>Heunggongvirae</taxon>
        <taxon>Uroviricota</taxon>
        <taxon>Caudoviricetes</taxon>
    </lineage>
</organism>
<name>A0A8S5R6H5_9CAUD</name>
<proteinExistence type="predicted"/>
<dbReference type="EMBL" id="BK015822">
    <property type="protein sequence ID" value="DAE26689.1"/>
    <property type="molecule type" value="Genomic_DNA"/>
</dbReference>
<protein>
    <submittedName>
        <fullName evidence="1">Uncharacterized protein</fullName>
    </submittedName>
</protein>